<dbReference type="Pfam" id="PF13185">
    <property type="entry name" value="GAF_2"/>
    <property type="match status" value="1"/>
</dbReference>
<comment type="caution">
    <text evidence="5">The sequence shown here is derived from an EMBL/GenBank/DDBJ whole genome shotgun (WGS) entry which is preliminary data.</text>
</comment>
<feature type="domain" description="GGDEF" evidence="4">
    <location>
        <begin position="204"/>
        <end position="341"/>
    </location>
</feature>
<keyword evidence="5" id="KW-0808">Transferase</keyword>
<dbReference type="PANTHER" id="PTHR45138">
    <property type="entry name" value="REGULATORY COMPONENTS OF SENSORY TRANSDUCTION SYSTEM"/>
    <property type="match status" value="1"/>
</dbReference>
<dbReference type="EMBL" id="JACIDX010000017">
    <property type="protein sequence ID" value="MBB3956954.1"/>
    <property type="molecule type" value="Genomic_DNA"/>
</dbReference>
<dbReference type="Pfam" id="PF00990">
    <property type="entry name" value="GGDEF"/>
    <property type="match status" value="1"/>
</dbReference>
<evidence type="ECO:0000313" key="6">
    <source>
        <dbReference type="Proteomes" id="UP000548867"/>
    </source>
</evidence>
<dbReference type="PANTHER" id="PTHR45138:SF9">
    <property type="entry name" value="DIGUANYLATE CYCLASE DGCM-RELATED"/>
    <property type="match status" value="1"/>
</dbReference>
<dbReference type="InterPro" id="IPR029016">
    <property type="entry name" value="GAF-like_dom_sf"/>
</dbReference>
<organism evidence="5 6">
    <name type="scientific">Novosphingobium sediminicola</name>
    <dbReference type="NCBI Taxonomy" id="563162"/>
    <lineage>
        <taxon>Bacteria</taxon>
        <taxon>Pseudomonadati</taxon>
        <taxon>Pseudomonadota</taxon>
        <taxon>Alphaproteobacteria</taxon>
        <taxon>Sphingomonadales</taxon>
        <taxon>Sphingomonadaceae</taxon>
        <taxon>Novosphingobium</taxon>
    </lineage>
</organism>
<dbReference type="EC" id="2.7.7.65" evidence="1"/>
<dbReference type="InterPro" id="IPR043128">
    <property type="entry name" value="Rev_trsase/Diguanyl_cyclase"/>
</dbReference>
<dbReference type="InterPro" id="IPR029787">
    <property type="entry name" value="Nucleotide_cyclase"/>
</dbReference>
<dbReference type="GO" id="GO:1902201">
    <property type="term" value="P:negative regulation of bacterial-type flagellum-dependent cell motility"/>
    <property type="evidence" value="ECO:0007669"/>
    <property type="project" value="TreeGrafter"/>
</dbReference>
<accession>A0A7W6CI74</accession>
<dbReference type="RefSeq" id="WP_183627820.1">
    <property type="nucleotide sequence ID" value="NZ_JACIDX010000017.1"/>
</dbReference>
<dbReference type="SUPFAM" id="SSF55781">
    <property type="entry name" value="GAF domain-like"/>
    <property type="match status" value="1"/>
</dbReference>
<dbReference type="InterPro" id="IPR050469">
    <property type="entry name" value="Diguanylate_Cyclase"/>
</dbReference>
<dbReference type="Gene3D" id="3.30.70.270">
    <property type="match status" value="1"/>
</dbReference>
<sequence length="341" mass="37247">MSDALLGQISETVASAQTVEQLTRPLLTMLELVTGLESTYLTRIDETAGVQSILYARNSKVMQIPEGLSVPWGDTLCKRALDAGQPFTDDVAGCWGDSDAARALGICTYASTPVRMEDGSLFGTLCAASSEKRPITQEGRQVLLLFGTLIQQHIQRENLLEKLQRANRELEGFSFTDTLTGLPNRRFIFQELGRLFSLAQREGRRVTVAFIDLDGFKQINDTYGHETGDAFLIEVGRRLAAGMRGSDLLGRLGGDEFVLAGLGPAQGQDSELTVAAMRRRLAALVEGHYDLPCCAMDYPGASLGIISADPRQTTVDQALQDADAAMYLEKRQRREARAQPA</sequence>
<dbReference type="GO" id="GO:0052621">
    <property type="term" value="F:diguanylate cyclase activity"/>
    <property type="evidence" value="ECO:0007669"/>
    <property type="project" value="UniProtKB-EC"/>
</dbReference>
<feature type="coiled-coil region" evidence="3">
    <location>
        <begin position="149"/>
        <end position="176"/>
    </location>
</feature>
<dbReference type="Proteomes" id="UP000548867">
    <property type="component" value="Unassembled WGS sequence"/>
</dbReference>
<protein>
    <recommendedName>
        <fullName evidence="1">diguanylate cyclase</fullName>
        <ecNumber evidence="1">2.7.7.65</ecNumber>
    </recommendedName>
</protein>
<dbReference type="SMART" id="SM00267">
    <property type="entry name" value="GGDEF"/>
    <property type="match status" value="1"/>
</dbReference>
<dbReference type="PROSITE" id="PS50887">
    <property type="entry name" value="GGDEF"/>
    <property type="match status" value="1"/>
</dbReference>
<keyword evidence="6" id="KW-1185">Reference proteome</keyword>
<name>A0A7W6CI74_9SPHN</name>
<proteinExistence type="predicted"/>
<dbReference type="InterPro" id="IPR000160">
    <property type="entry name" value="GGDEF_dom"/>
</dbReference>
<evidence type="ECO:0000256" key="2">
    <source>
        <dbReference type="ARBA" id="ARBA00034247"/>
    </source>
</evidence>
<dbReference type="Gene3D" id="3.30.450.40">
    <property type="match status" value="1"/>
</dbReference>
<dbReference type="GO" id="GO:0043709">
    <property type="term" value="P:cell adhesion involved in single-species biofilm formation"/>
    <property type="evidence" value="ECO:0007669"/>
    <property type="project" value="TreeGrafter"/>
</dbReference>
<dbReference type="InterPro" id="IPR003018">
    <property type="entry name" value="GAF"/>
</dbReference>
<comment type="catalytic activity">
    <reaction evidence="2">
        <text>2 GTP = 3',3'-c-di-GMP + 2 diphosphate</text>
        <dbReference type="Rhea" id="RHEA:24898"/>
        <dbReference type="ChEBI" id="CHEBI:33019"/>
        <dbReference type="ChEBI" id="CHEBI:37565"/>
        <dbReference type="ChEBI" id="CHEBI:58805"/>
        <dbReference type="EC" id="2.7.7.65"/>
    </reaction>
</comment>
<dbReference type="SUPFAM" id="SSF55073">
    <property type="entry name" value="Nucleotide cyclase"/>
    <property type="match status" value="1"/>
</dbReference>
<keyword evidence="3" id="KW-0175">Coiled coil</keyword>
<dbReference type="GO" id="GO:0005886">
    <property type="term" value="C:plasma membrane"/>
    <property type="evidence" value="ECO:0007669"/>
    <property type="project" value="TreeGrafter"/>
</dbReference>
<evidence type="ECO:0000256" key="3">
    <source>
        <dbReference type="SAM" id="Coils"/>
    </source>
</evidence>
<dbReference type="NCBIfam" id="TIGR00254">
    <property type="entry name" value="GGDEF"/>
    <property type="match status" value="1"/>
</dbReference>
<dbReference type="SMART" id="SM00065">
    <property type="entry name" value="GAF"/>
    <property type="match status" value="1"/>
</dbReference>
<evidence type="ECO:0000259" key="4">
    <source>
        <dbReference type="PROSITE" id="PS50887"/>
    </source>
</evidence>
<evidence type="ECO:0000256" key="1">
    <source>
        <dbReference type="ARBA" id="ARBA00012528"/>
    </source>
</evidence>
<evidence type="ECO:0000313" key="5">
    <source>
        <dbReference type="EMBL" id="MBB3956954.1"/>
    </source>
</evidence>
<dbReference type="AlphaFoldDB" id="A0A7W6CI74"/>
<reference evidence="5 6" key="1">
    <citation type="submission" date="2020-08" db="EMBL/GenBank/DDBJ databases">
        <title>Genomic Encyclopedia of Type Strains, Phase IV (KMG-IV): sequencing the most valuable type-strain genomes for metagenomic binning, comparative biology and taxonomic classification.</title>
        <authorList>
            <person name="Goeker M."/>
        </authorList>
    </citation>
    <scope>NUCLEOTIDE SEQUENCE [LARGE SCALE GENOMIC DNA]</scope>
    <source>
        <strain evidence="5 6">DSM 27057</strain>
    </source>
</reference>
<keyword evidence="5" id="KW-0548">Nucleotidyltransferase</keyword>
<gene>
    <name evidence="5" type="ORF">GGR38_003921</name>
</gene>
<dbReference type="CDD" id="cd01949">
    <property type="entry name" value="GGDEF"/>
    <property type="match status" value="1"/>
</dbReference>